<comment type="caution">
    <text evidence="8">The sequence shown here is derived from an EMBL/GenBank/DDBJ whole genome shotgun (WGS) entry which is preliminary data.</text>
</comment>
<proteinExistence type="predicted"/>
<feature type="transmembrane region" description="Helical" evidence="6">
    <location>
        <begin position="221"/>
        <end position="240"/>
    </location>
</feature>
<dbReference type="EMBL" id="JACKWZ010000093">
    <property type="protein sequence ID" value="KAF9416281.1"/>
    <property type="molecule type" value="Genomic_DNA"/>
</dbReference>
<feature type="transmembrane region" description="Helical" evidence="6">
    <location>
        <begin position="392"/>
        <end position="410"/>
    </location>
</feature>
<evidence type="ECO:0000259" key="7">
    <source>
        <dbReference type="PROSITE" id="PS50850"/>
    </source>
</evidence>
<dbReference type="PROSITE" id="PS50850">
    <property type="entry name" value="MFS"/>
    <property type="match status" value="1"/>
</dbReference>
<keyword evidence="4 6" id="KW-1133">Transmembrane helix</keyword>
<dbReference type="PANTHER" id="PTHR23511:SF35">
    <property type="entry name" value="MAJOR FACILITATOR SUPERFAMILY (MFS) PROFILE DOMAIN-CONTAINING PROTEIN"/>
    <property type="match status" value="1"/>
</dbReference>
<dbReference type="AlphaFoldDB" id="A0A835L6K1"/>
<dbReference type="GO" id="GO:0016020">
    <property type="term" value="C:membrane"/>
    <property type="evidence" value="ECO:0007669"/>
    <property type="project" value="UniProtKB-SubCell"/>
</dbReference>
<accession>A0A835L6K1</accession>
<dbReference type="GO" id="GO:0022857">
    <property type="term" value="F:transmembrane transporter activity"/>
    <property type="evidence" value="ECO:0007669"/>
    <property type="project" value="InterPro"/>
</dbReference>
<gene>
    <name evidence="8" type="ORF">HW555_006355</name>
</gene>
<feature type="transmembrane region" description="Helical" evidence="6">
    <location>
        <begin position="178"/>
        <end position="201"/>
    </location>
</feature>
<evidence type="ECO:0000256" key="4">
    <source>
        <dbReference type="ARBA" id="ARBA00022989"/>
    </source>
</evidence>
<evidence type="ECO:0000256" key="1">
    <source>
        <dbReference type="ARBA" id="ARBA00004141"/>
    </source>
</evidence>
<dbReference type="InterPro" id="IPR020846">
    <property type="entry name" value="MFS_dom"/>
</dbReference>
<evidence type="ECO:0000256" key="5">
    <source>
        <dbReference type="ARBA" id="ARBA00023136"/>
    </source>
</evidence>
<feature type="transmembrane region" description="Helical" evidence="6">
    <location>
        <begin position="91"/>
        <end position="112"/>
    </location>
</feature>
<comment type="subcellular location">
    <subcellularLocation>
        <location evidence="1">Membrane</location>
        <topology evidence="1">Multi-pass membrane protein</topology>
    </subcellularLocation>
</comment>
<feature type="transmembrane region" description="Helical" evidence="6">
    <location>
        <begin position="119"/>
        <end position="138"/>
    </location>
</feature>
<feature type="transmembrane region" description="Helical" evidence="6">
    <location>
        <begin position="443"/>
        <end position="463"/>
    </location>
</feature>
<dbReference type="Proteomes" id="UP000648187">
    <property type="component" value="Unassembled WGS sequence"/>
</dbReference>
<organism evidence="8 9">
    <name type="scientific">Spodoptera exigua</name>
    <name type="common">Beet armyworm</name>
    <name type="synonym">Noctua fulgens</name>
    <dbReference type="NCBI Taxonomy" id="7107"/>
    <lineage>
        <taxon>Eukaryota</taxon>
        <taxon>Metazoa</taxon>
        <taxon>Ecdysozoa</taxon>
        <taxon>Arthropoda</taxon>
        <taxon>Hexapoda</taxon>
        <taxon>Insecta</taxon>
        <taxon>Pterygota</taxon>
        <taxon>Neoptera</taxon>
        <taxon>Endopterygota</taxon>
        <taxon>Lepidoptera</taxon>
        <taxon>Glossata</taxon>
        <taxon>Ditrysia</taxon>
        <taxon>Noctuoidea</taxon>
        <taxon>Noctuidae</taxon>
        <taxon>Amphipyrinae</taxon>
        <taxon>Spodoptera</taxon>
    </lineage>
</organism>
<feature type="transmembrane region" description="Helical" evidence="6">
    <location>
        <begin position="504"/>
        <end position="523"/>
    </location>
</feature>
<dbReference type="Pfam" id="PF07690">
    <property type="entry name" value="MFS_1"/>
    <property type="match status" value="2"/>
</dbReference>
<keyword evidence="2" id="KW-0813">Transport</keyword>
<keyword evidence="9" id="KW-1185">Reference proteome</keyword>
<keyword evidence="5 6" id="KW-0472">Membrane</keyword>
<sequence>MSGNSDCEDSMLRFYEATDINDTMESANNKNDKTAATLDEAMLLSGFGIYNILHMLMTGLILMGMIMHCLVLGYVIPAAQCDLELTSQQKGWLSALPFTAIILTSYFWGWLADTKGRRTAMLGSMFLAVVISAISSFAPNLTSFAVLQFVSAIFMTGPSAVVYTFLGEFHNLRHRDKMVTFGSAFIGIGTVVLPCLSWLILPLNFSYYIEFLDIYYRPWRLLVVACTIPFALATVFLFFAPESPKFLYSSGRHEECLEVLKIIYSANNFKPKDSFTVKSLIMENQVTNLNKGKAGITGVLASMKEQTFPIFKPPLLPWICLTCFVQFGIFSATNGFYIWFPTILNALGSQDSVNMKICDVIELTRAKAAADALNSTTIICDDTIYTSTFERSIYVGLVFCSMYLIVAVLVDFVGKKYILVVTLTITGVCAISANLVYDQQIAVVLFAIFQMSGACVGLTNAVAVQLFPTKYRGMAVCLSMMSGRSGSMVGSYLIGLFLDINCGAGFYLFGSLLVVNGLTCLTLPNMKKEKVSKPMTNETKETQEP</sequence>
<keyword evidence="3 6" id="KW-0812">Transmembrane</keyword>
<protein>
    <recommendedName>
        <fullName evidence="7">Major facilitator superfamily (MFS) profile domain-containing protein</fullName>
    </recommendedName>
</protein>
<evidence type="ECO:0000256" key="3">
    <source>
        <dbReference type="ARBA" id="ARBA00022692"/>
    </source>
</evidence>
<feature type="domain" description="Major facilitator superfamily (MFS) profile" evidence="7">
    <location>
        <begin position="52"/>
        <end position="528"/>
    </location>
</feature>
<dbReference type="InterPro" id="IPR036259">
    <property type="entry name" value="MFS_trans_sf"/>
</dbReference>
<dbReference type="SUPFAM" id="SSF103473">
    <property type="entry name" value="MFS general substrate transporter"/>
    <property type="match status" value="1"/>
</dbReference>
<evidence type="ECO:0000313" key="8">
    <source>
        <dbReference type="EMBL" id="KAF9416281.1"/>
    </source>
</evidence>
<feature type="transmembrane region" description="Helical" evidence="6">
    <location>
        <begin position="417"/>
        <end position="437"/>
    </location>
</feature>
<evidence type="ECO:0000256" key="6">
    <source>
        <dbReference type="SAM" id="Phobius"/>
    </source>
</evidence>
<name>A0A835L6K1_SPOEX</name>
<dbReference type="PANTHER" id="PTHR23511">
    <property type="entry name" value="SYNAPTIC VESICLE GLYCOPROTEIN 2"/>
    <property type="match status" value="1"/>
</dbReference>
<feature type="transmembrane region" description="Helical" evidence="6">
    <location>
        <begin position="315"/>
        <end position="340"/>
    </location>
</feature>
<reference evidence="8" key="1">
    <citation type="submission" date="2020-08" db="EMBL/GenBank/DDBJ databases">
        <title>Spodoptera exigua strain:BAW_Kor-Di-RS1 Genome sequencing and assembly.</title>
        <authorList>
            <person name="Kim J."/>
            <person name="Nam H.Y."/>
            <person name="Kwon M."/>
            <person name="Choi J.H."/>
            <person name="Cho S.R."/>
            <person name="Kim G.-H."/>
        </authorList>
    </citation>
    <scope>NUCLEOTIDE SEQUENCE</scope>
    <source>
        <strain evidence="8">BAW_Kor-Di-RS1</strain>
        <tissue evidence="8">Whole-body</tissue>
    </source>
</reference>
<feature type="transmembrane region" description="Helical" evidence="6">
    <location>
        <begin position="144"/>
        <end position="166"/>
    </location>
</feature>
<feature type="transmembrane region" description="Helical" evidence="6">
    <location>
        <begin position="52"/>
        <end position="76"/>
    </location>
</feature>
<evidence type="ECO:0000256" key="2">
    <source>
        <dbReference type="ARBA" id="ARBA00022448"/>
    </source>
</evidence>
<dbReference type="Gene3D" id="1.20.1250.20">
    <property type="entry name" value="MFS general substrate transporter like domains"/>
    <property type="match status" value="1"/>
</dbReference>
<evidence type="ECO:0000313" key="9">
    <source>
        <dbReference type="Proteomes" id="UP000648187"/>
    </source>
</evidence>
<dbReference type="InterPro" id="IPR011701">
    <property type="entry name" value="MFS"/>
</dbReference>